<name>A0ABV5AK27_9BACL</name>
<dbReference type="PANTHER" id="PTHR43649:SF12">
    <property type="entry name" value="DIACETYLCHITOBIOSE BINDING PROTEIN DASA"/>
    <property type="match status" value="1"/>
</dbReference>
<feature type="chain" id="PRO_5045296631" evidence="2">
    <location>
        <begin position="26"/>
        <end position="534"/>
    </location>
</feature>
<comment type="caution">
    <text evidence="3">The sequence shown here is derived from an EMBL/GenBank/DDBJ whole genome shotgun (WGS) entry which is preliminary data.</text>
</comment>
<protein>
    <submittedName>
        <fullName evidence="3">Extracellular solute-binding protein</fullName>
    </submittedName>
</protein>
<dbReference type="EMBL" id="JBDXSU010000025">
    <property type="protein sequence ID" value="MFB5192614.1"/>
    <property type="molecule type" value="Genomic_DNA"/>
</dbReference>
<dbReference type="Proteomes" id="UP001579974">
    <property type="component" value="Unassembled WGS sequence"/>
</dbReference>
<sequence length="534" mass="58263">MRSLRRWKWISVCLCGVVLTAGGCAAPANEQANQSAAAKTDTGSNATSDGGVGASGGSSSKIVITMDAQGYTPIQPTEDNPHPSTQLGTLAKQYEKLHPNVSIHFLPVAMTGVLGSPGGLVAKANAGEAPDIVWAQENQVNSGAYPAGLFVNLKPYLEQPNPYIPGNQHWIDAFDPAIIRDVTAPNGDIYVDSAELVGAAVFYNKQVFKAAGIKTPPRNFTQLLQDSKRLRAKGYWPFGLALGPGEQDSAPSWFERYVMTSFFQSDLQAFDVDHNRFETGSLDYAVGVKKGLFTMKDPRYAEAFKLLKQFSAYWEPNSVDYTSGPNGQNLASTWLMTPFIDNKLAMVFLTSGAFSQLKQLGWTDKQYGVIPFPNITKAATPYAGNTDISYVVNAPTADWQYYVSTEKADHTMTPTKEKVVVDWLKYITTPAHSEEVINQRGTTVPTMIGTKAVTASLKTAIQPPDTLKPPVIVDGILDNTLTPTAANQGYKILTGYLTNQLTFSQFSDQWDQLIEQQTDAWAAQNHVDLSKYLT</sequence>
<keyword evidence="2" id="KW-0732">Signal</keyword>
<dbReference type="Gene3D" id="3.40.190.10">
    <property type="entry name" value="Periplasmic binding protein-like II"/>
    <property type="match status" value="1"/>
</dbReference>
<dbReference type="PANTHER" id="PTHR43649">
    <property type="entry name" value="ARABINOSE-BINDING PROTEIN-RELATED"/>
    <property type="match status" value="1"/>
</dbReference>
<dbReference type="PROSITE" id="PS51257">
    <property type="entry name" value="PROKAR_LIPOPROTEIN"/>
    <property type="match status" value="1"/>
</dbReference>
<dbReference type="SUPFAM" id="SSF53850">
    <property type="entry name" value="Periplasmic binding protein-like II"/>
    <property type="match status" value="1"/>
</dbReference>
<organism evidence="3 4">
    <name type="scientific">Alicyclobacillus fastidiosus</name>
    <dbReference type="NCBI Taxonomy" id="392011"/>
    <lineage>
        <taxon>Bacteria</taxon>
        <taxon>Bacillati</taxon>
        <taxon>Bacillota</taxon>
        <taxon>Bacilli</taxon>
        <taxon>Bacillales</taxon>
        <taxon>Alicyclobacillaceae</taxon>
        <taxon>Alicyclobacillus</taxon>
    </lineage>
</organism>
<evidence type="ECO:0000256" key="2">
    <source>
        <dbReference type="SAM" id="SignalP"/>
    </source>
</evidence>
<feature type="compositionally biased region" description="Polar residues" evidence="1">
    <location>
        <begin position="36"/>
        <end position="47"/>
    </location>
</feature>
<evidence type="ECO:0000313" key="4">
    <source>
        <dbReference type="Proteomes" id="UP001579974"/>
    </source>
</evidence>
<dbReference type="InterPro" id="IPR050490">
    <property type="entry name" value="Bact_solute-bd_prot1"/>
</dbReference>
<gene>
    <name evidence="3" type="ORF">KKP3000_001823</name>
</gene>
<evidence type="ECO:0000256" key="1">
    <source>
        <dbReference type="SAM" id="MobiDB-lite"/>
    </source>
</evidence>
<feature type="signal peptide" evidence="2">
    <location>
        <begin position="1"/>
        <end position="25"/>
    </location>
</feature>
<dbReference type="RefSeq" id="WP_275475921.1">
    <property type="nucleotide sequence ID" value="NZ_CP162940.1"/>
</dbReference>
<reference evidence="3 4" key="1">
    <citation type="journal article" date="2024" name="Int. J. Mol. Sci.">
        <title>Exploration of Alicyclobacillus spp. Genome in Search of Antibiotic Resistance.</title>
        <authorList>
            <person name="Bucka-Kolendo J."/>
            <person name="Kiousi D.E."/>
            <person name="Dekowska A."/>
            <person name="Mikolajczuk-Szczyrba A."/>
            <person name="Karadedos D.M."/>
            <person name="Michael P."/>
            <person name="Galanis A."/>
            <person name="Sokolowska B."/>
        </authorList>
    </citation>
    <scope>NUCLEOTIDE SEQUENCE [LARGE SCALE GENOMIC DNA]</scope>
    <source>
        <strain evidence="3 4">KKP 3000</strain>
    </source>
</reference>
<evidence type="ECO:0000313" key="3">
    <source>
        <dbReference type="EMBL" id="MFB5192614.1"/>
    </source>
</evidence>
<feature type="region of interest" description="Disordered" evidence="1">
    <location>
        <begin position="36"/>
        <end position="58"/>
    </location>
</feature>
<accession>A0ABV5AK27</accession>
<keyword evidence="4" id="KW-1185">Reference proteome</keyword>
<proteinExistence type="predicted"/>